<comment type="caution">
    <text evidence="2">The sequence shown here is derived from an EMBL/GenBank/DDBJ whole genome shotgun (WGS) entry which is preliminary data.</text>
</comment>
<dbReference type="GO" id="GO:0005829">
    <property type="term" value="C:cytosol"/>
    <property type="evidence" value="ECO:0007669"/>
    <property type="project" value="TreeGrafter"/>
</dbReference>
<dbReference type="PANTHER" id="PTHR13255">
    <property type="entry name" value="ATAXIN-10"/>
    <property type="match status" value="1"/>
</dbReference>
<keyword evidence="3" id="KW-1185">Reference proteome</keyword>
<feature type="region of interest" description="Disordered" evidence="1">
    <location>
        <begin position="69"/>
        <end position="88"/>
    </location>
</feature>
<name>A0AAD5Q7H7_PYTIN</name>
<reference evidence="2" key="1">
    <citation type="submission" date="2021-12" db="EMBL/GenBank/DDBJ databases">
        <title>Prjna785345.</title>
        <authorList>
            <person name="Rujirawat T."/>
            <person name="Krajaejun T."/>
        </authorList>
    </citation>
    <scope>NUCLEOTIDE SEQUENCE</scope>
    <source>
        <strain evidence="2">Pi057C3</strain>
    </source>
</reference>
<protein>
    <submittedName>
        <fullName evidence="2">Uncharacterized protein</fullName>
    </submittedName>
</protein>
<accession>A0AAD5Q7H7</accession>
<evidence type="ECO:0000256" key="1">
    <source>
        <dbReference type="SAM" id="MobiDB-lite"/>
    </source>
</evidence>
<proteinExistence type="predicted"/>
<evidence type="ECO:0000313" key="3">
    <source>
        <dbReference type="Proteomes" id="UP001209570"/>
    </source>
</evidence>
<feature type="compositionally biased region" description="Acidic residues" evidence="1">
    <location>
        <begin position="76"/>
        <end position="87"/>
    </location>
</feature>
<gene>
    <name evidence="2" type="ORF">P43SY_006463</name>
</gene>
<dbReference type="InterPro" id="IPR051374">
    <property type="entry name" value="Ataxin-10/CTR86_families"/>
</dbReference>
<dbReference type="AlphaFoldDB" id="A0AAD5Q7H7"/>
<dbReference type="PANTHER" id="PTHR13255:SF0">
    <property type="entry name" value="ATAXIN-10"/>
    <property type="match status" value="1"/>
</dbReference>
<dbReference type="Proteomes" id="UP001209570">
    <property type="component" value="Unassembled WGS sequence"/>
</dbReference>
<sequence length="244" mass="26611">MSSMPIAASELEALALQCRDESFRSTLSTSGVWDRVVQAVESSLLTLGQAFCARDEAKKTKSVGVDAGECQLGEKENDDDDDDDDDGLSYSFSVGKGSGVDDVTDRGLDAASVRVSDVASALAAAEHATSAFRFARNACAASPSNQDVCREVGLLRLARDLVAKCCIWCDVDDEILQSQTTSAKEPFGYRSAIIRVIGNLCYRHKEHQDIVHIAHLKRLRVELKLLKLQFRDVVARVKIQRGSD</sequence>
<evidence type="ECO:0000313" key="2">
    <source>
        <dbReference type="EMBL" id="KAJ0394626.1"/>
    </source>
</evidence>
<dbReference type="EMBL" id="JAKCXM010000395">
    <property type="protein sequence ID" value="KAJ0394626.1"/>
    <property type="molecule type" value="Genomic_DNA"/>
</dbReference>
<organism evidence="2 3">
    <name type="scientific">Pythium insidiosum</name>
    <name type="common">Pythiosis disease agent</name>
    <dbReference type="NCBI Taxonomy" id="114742"/>
    <lineage>
        <taxon>Eukaryota</taxon>
        <taxon>Sar</taxon>
        <taxon>Stramenopiles</taxon>
        <taxon>Oomycota</taxon>
        <taxon>Peronosporomycetes</taxon>
        <taxon>Pythiales</taxon>
        <taxon>Pythiaceae</taxon>
        <taxon>Pythium</taxon>
    </lineage>
</organism>